<dbReference type="InterPro" id="IPR029017">
    <property type="entry name" value="Enolase-like_N"/>
</dbReference>
<dbReference type="PANTHER" id="PTHR48080">
    <property type="entry name" value="D-GALACTONATE DEHYDRATASE-RELATED"/>
    <property type="match status" value="1"/>
</dbReference>
<dbReference type="InterPro" id="IPR034593">
    <property type="entry name" value="DgoD-like"/>
</dbReference>
<organism evidence="2">
    <name type="scientific">freshwater metagenome</name>
    <dbReference type="NCBI Taxonomy" id="449393"/>
    <lineage>
        <taxon>unclassified sequences</taxon>
        <taxon>metagenomes</taxon>
        <taxon>ecological metagenomes</taxon>
    </lineage>
</organism>
<dbReference type="InterPro" id="IPR036849">
    <property type="entry name" value="Enolase-like_C_sf"/>
</dbReference>
<gene>
    <name evidence="2" type="ORF">UFOPK1795_00316</name>
    <name evidence="3" type="ORF">UFOPK2275_00184</name>
</gene>
<reference evidence="2" key="1">
    <citation type="submission" date="2020-05" db="EMBL/GenBank/DDBJ databases">
        <authorList>
            <person name="Chiriac C."/>
            <person name="Salcher M."/>
            <person name="Ghai R."/>
            <person name="Kavagutti S V."/>
        </authorList>
    </citation>
    <scope>NUCLEOTIDE SEQUENCE</scope>
</reference>
<proteinExistence type="predicted"/>
<feature type="domain" description="Mandelate racemase/muconate lactonizing enzyme C-terminal" evidence="1">
    <location>
        <begin position="128"/>
        <end position="225"/>
    </location>
</feature>
<dbReference type="InterPro" id="IPR029065">
    <property type="entry name" value="Enolase_C-like"/>
</dbReference>
<protein>
    <submittedName>
        <fullName evidence="2">Unannotated protein</fullName>
    </submittedName>
</protein>
<evidence type="ECO:0000313" key="2">
    <source>
        <dbReference type="EMBL" id="CAB4586869.1"/>
    </source>
</evidence>
<dbReference type="InterPro" id="IPR013342">
    <property type="entry name" value="Mandelate_racemase_C"/>
</dbReference>
<dbReference type="SUPFAM" id="SSF54826">
    <property type="entry name" value="Enolase N-terminal domain-like"/>
    <property type="match status" value="1"/>
</dbReference>
<dbReference type="EMBL" id="CAEZUG010000010">
    <property type="protein sequence ID" value="CAB4586869.1"/>
    <property type="molecule type" value="Genomic_DNA"/>
</dbReference>
<dbReference type="Gene3D" id="3.30.390.10">
    <property type="entry name" value="Enolase-like, N-terminal domain"/>
    <property type="match status" value="1"/>
</dbReference>
<dbReference type="Gene3D" id="3.20.20.120">
    <property type="entry name" value="Enolase-like C-terminal domain"/>
    <property type="match status" value="1"/>
</dbReference>
<evidence type="ECO:0000259" key="1">
    <source>
        <dbReference type="SMART" id="SM00922"/>
    </source>
</evidence>
<dbReference type="AlphaFoldDB" id="A0A6J6FGM1"/>
<evidence type="ECO:0000313" key="3">
    <source>
        <dbReference type="EMBL" id="CAB4655324.1"/>
    </source>
</evidence>
<accession>A0A6J6FGM1</accession>
<dbReference type="SMART" id="SM00922">
    <property type="entry name" value="MR_MLE"/>
    <property type="match status" value="1"/>
</dbReference>
<dbReference type="EMBL" id="CAEZWQ010000009">
    <property type="protein sequence ID" value="CAB4655324.1"/>
    <property type="molecule type" value="Genomic_DNA"/>
</dbReference>
<dbReference type="Pfam" id="PF13378">
    <property type="entry name" value="MR_MLE_C"/>
    <property type="match status" value="1"/>
</dbReference>
<dbReference type="SUPFAM" id="SSF51604">
    <property type="entry name" value="Enolase C-terminal domain-like"/>
    <property type="match status" value="1"/>
</dbReference>
<sequence>MELRVKDVERTVIQVPLRERSRPWVELLVGQWAVVEICKVTSNVPGIVGYGETILYYTWQTVSDEAIARVVGRNPVLHLSDDSLGAGLQMALYDLVGKAYEAPMHALLSLPAVRDKCPISWWSTKMPPDVLAQEAKDAYAEGYMSHKFKARPWFDVREQVKAVAAVTPEDYRLDIDWNEMLLSPGEATPLLQELDREPRIGIYEDPIMRTDIAGQKLLRSKVSRPLATHFEPKLFPHWMREDALDGFVVDAGGVSRFLKEGQACASFDKNLWLQICGTGITSAYTLHLGAVLTHARWPAVTAMNIYADDMLAEPIKIAHGFADVPTGYGLGVKIDTDAIEKYRMKPPYFIEFPRKLLTFTLPTGHRRSFADANHLWRDMGRNGTLPQQSKGANLEVWVDDESAEFNKAYSQAENSPGGQGKGILDHLAPNTGVVLPGLT</sequence>
<name>A0A6J6FGM1_9ZZZZ</name>